<dbReference type="Proteomes" id="UP001153334">
    <property type="component" value="Unassembled WGS sequence"/>
</dbReference>
<evidence type="ECO:0000313" key="2">
    <source>
        <dbReference type="Proteomes" id="UP001153334"/>
    </source>
</evidence>
<name>A0ACC2J1Z9_9PEZI</name>
<sequence length="223" mass="24474">MSALGFVFDAAGVIVPLALSDLFKPKVPVEARTNVQFILGHGSKTAGGSVPHVAIWDDDGNRIGQYHPGSKDKIGEGEVKTITIEHSQTVPQYSQADPYYVMVSLLSDDAICVAAITVANSKVSGAFYGDTGYKCGQSWFASDNKIGSDFWKPRCVWLDGNHDYGINARALSFHLNDMQPNDGKLDEYYKNINTLCRSSPRFSYWGNLLPDGIIPFFNPKLES</sequence>
<protein>
    <submittedName>
        <fullName evidence="1">Uncharacterized protein</fullName>
    </submittedName>
</protein>
<comment type="caution">
    <text evidence="1">The sequence shown here is derived from an EMBL/GenBank/DDBJ whole genome shotgun (WGS) entry which is preliminary data.</text>
</comment>
<reference evidence="1" key="1">
    <citation type="submission" date="2022-11" db="EMBL/GenBank/DDBJ databases">
        <title>Genome Sequence of Nemania bipapillata.</title>
        <authorList>
            <person name="Buettner E."/>
        </authorList>
    </citation>
    <scope>NUCLEOTIDE SEQUENCE</scope>
    <source>
        <strain evidence="1">CP14</strain>
    </source>
</reference>
<gene>
    <name evidence="1" type="ORF">ONZ43_g2117</name>
</gene>
<organism evidence="1 2">
    <name type="scientific">Nemania bipapillata</name>
    <dbReference type="NCBI Taxonomy" id="110536"/>
    <lineage>
        <taxon>Eukaryota</taxon>
        <taxon>Fungi</taxon>
        <taxon>Dikarya</taxon>
        <taxon>Ascomycota</taxon>
        <taxon>Pezizomycotina</taxon>
        <taxon>Sordariomycetes</taxon>
        <taxon>Xylariomycetidae</taxon>
        <taxon>Xylariales</taxon>
        <taxon>Xylariaceae</taxon>
        <taxon>Nemania</taxon>
    </lineage>
</organism>
<proteinExistence type="predicted"/>
<keyword evidence="2" id="KW-1185">Reference proteome</keyword>
<accession>A0ACC2J1Z9</accession>
<dbReference type="EMBL" id="JAPESX010000416">
    <property type="protein sequence ID" value="KAJ8121426.1"/>
    <property type="molecule type" value="Genomic_DNA"/>
</dbReference>
<evidence type="ECO:0000313" key="1">
    <source>
        <dbReference type="EMBL" id="KAJ8121426.1"/>
    </source>
</evidence>